<dbReference type="Gene3D" id="3.30.300.50">
    <property type="match status" value="2"/>
</dbReference>
<dbReference type="GO" id="GO:0004252">
    <property type="term" value="F:serine-type endopeptidase activity"/>
    <property type="evidence" value="ECO:0007669"/>
    <property type="project" value="InterPro"/>
</dbReference>
<organism evidence="12 13">
    <name type="scientific">Lentzea tibetensis</name>
    <dbReference type="NCBI Taxonomy" id="2591470"/>
    <lineage>
        <taxon>Bacteria</taxon>
        <taxon>Bacillati</taxon>
        <taxon>Actinomycetota</taxon>
        <taxon>Actinomycetes</taxon>
        <taxon>Pseudonocardiales</taxon>
        <taxon>Pseudonocardiaceae</taxon>
        <taxon>Lentzea</taxon>
    </lineage>
</organism>
<feature type="chain" id="PRO_5039664262" evidence="10">
    <location>
        <begin position="21"/>
        <end position="365"/>
    </location>
</feature>
<keyword evidence="3 10" id="KW-0732">Signal</keyword>
<feature type="disulfide bond" evidence="9">
    <location>
        <begin position="195"/>
        <end position="211"/>
    </location>
</feature>
<dbReference type="GO" id="GO:0006508">
    <property type="term" value="P:proteolysis"/>
    <property type="evidence" value="ECO:0007669"/>
    <property type="project" value="UniProtKB-KW"/>
</dbReference>
<dbReference type="CDD" id="cd21112">
    <property type="entry name" value="alphaLP-like"/>
    <property type="match status" value="1"/>
</dbReference>
<evidence type="ECO:0000256" key="8">
    <source>
        <dbReference type="PIRSR" id="PIRSR001134-1"/>
    </source>
</evidence>
<dbReference type="GO" id="GO:0005576">
    <property type="term" value="C:extracellular region"/>
    <property type="evidence" value="ECO:0007669"/>
    <property type="project" value="InterPro"/>
</dbReference>
<dbReference type="InterPro" id="IPR035070">
    <property type="entry name" value="Streptogrisin_prodomain"/>
</dbReference>
<evidence type="ECO:0000256" key="6">
    <source>
        <dbReference type="ARBA" id="ARBA00023145"/>
    </source>
</evidence>
<evidence type="ECO:0000256" key="2">
    <source>
        <dbReference type="ARBA" id="ARBA00022670"/>
    </source>
</evidence>
<protein>
    <submittedName>
        <fullName evidence="12">S1 family peptidase</fullName>
    </submittedName>
</protein>
<evidence type="ECO:0000256" key="3">
    <source>
        <dbReference type="ARBA" id="ARBA00022729"/>
    </source>
</evidence>
<evidence type="ECO:0000259" key="11">
    <source>
        <dbReference type="Pfam" id="PF02983"/>
    </source>
</evidence>
<proteinExistence type="inferred from homology"/>
<dbReference type="InterPro" id="IPR001316">
    <property type="entry name" value="Pept_S1A_streptogrisin"/>
</dbReference>
<feature type="disulfide bond" evidence="9">
    <location>
        <begin position="313"/>
        <end position="340"/>
    </location>
</feature>
<keyword evidence="5" id="KW-0720">Serine protease</keyword>
<dbReference type="AlphaFoldDB" id="A0A563EFK7"/>
<keyword evidence="2" id="KW-0645">Protease</keyword>
<dbReference type="Gene3D" id="2.40.10.10">
    <property type="entry name" value="Trypsin-like serine proteases"/>
    <property type="match status" value="2"/>
</dbReference>
<dbReference type="OrthoDB" id="8781117at2"/>
<evidence type="ECO:0000256" key="9">
    <source>
        <dbReference type="PIRSR" id="PIRSR001134-2"/>
    </source>
</evidence>
<dbReference type="InterPro" id="IPR043504">
    <property type="entry name" value="Peptidase_S1_PA_chymotrypsin"/>
</dbReference>
<keyword evidence="7 9" id="KW-1015">Disulfide bond</keyword>
<feature type="signal peptide" evidence="10">
    <location>
        <begin position="1"/>
        <end position="20"/>
    </location>
</feature>
<evidence type="ECO:0000256" key="1">
    <source>
        <dbReference type="ARBA" id="ARBA00007664"/>
    </source>
</evidence>
<evidence type="ECO:0000256" key="5">
    <source>
        <dbReference type="ARBA" id="ARBA00022825"/>
    </source>
</evidence>
<dbReference type="EMBL" id="VOBR01000048">
    <property type="protein sequence ID" value="TWP44784.1"/>
    <property type="molecule type" value="Genomic_DNA"/>
</dbReference>
<reference evidence="12 13" key="1">
    <citation type="submission" date="2019-07" db="EMBL/GenBank/DDBJ databases">
        <title>Lentzea xizangensis sp. nov., isolated from Qinghai-Tibetan Plateau Soils.</title>
        <authorList>
            <person name="Huang J."/>
        </authorList>
    </citation>
    <scope>NUCLEOTIDE SEQUENCE [LARGE SCALE GENOMIC DNA]</scope>
    <source>
        <strain evidence="12 13">FXJ1.1311</strain>
    </source>
</reference>
<comment type="similarity">
    <text evidence="1">Belongs to the peptidase S1 family.</text>
</comment>
<dbReference type="PIRSF" id="PIRSF001134">
    <property type="entry name" value="Streptogrisin"/>
    <property type="match status" value="1"/>
</dbReference>
<evidence type="ECO:0000256" key="7">
    <source>
        <dbReference type="ARBA" id="ARBA00023157"/>
    </source>
</evidence>
<evidence type="ECO:0000256" key="10">
    <source>
        <dbReference type="SAM" id="SignalP"/>
    </source>
</evidence>
<evidence type="ECO:0000313" key="12">
    <source>
        <dbReference type="EMBL" id="TWP44784.1"/>
    </source>
</evidence>
<feature type="domain" description="Peptidase S1A alpha-lytic prodomain" evidence="11">
    <location>
        <begin position="109"/>
        <end position="163"/>
    </location>
</feature>
<feature type="active site" description="Charge relay system" evidence="8">
    <location>
        <position position="319"/>
    </location>
</feature>
<accession>A0A563EFK7</accession>
<evidence type="ECO:0000313" key="13">
    <source>
        <dbReference type="Proteomes" id="UP000316639"/>
    </source>
</evidence>
<feature type="active site" description="Charge relay system" evidence="8">
    <location>
        <position position="210"/>
    </location>
</feature>
<dbReference type="InterPro" id="IPR004236">
    <property type="entry name" value="Pept_S1_alpha_lytic"/>
</dbReference>
<dbReference type="RefSeq" id="WP_146360571.1">
    <property type="nucleotide sequence ID" value="NZ_VOBR01000048.1"/>
</dbReference>
<evidence type="ECO:0000256" key="4">
    <source>
        <dbReference type="ARBA" id="ARBA00022801"/>
    </source>
</evidence>
<feature type="disulfide bond" evidence="9">
    <location>
        <begin position="277"/>
        <end position="287"/>
    </location>
</feature>
<keyword evidence="13" id="KW-1185">Reference proteome</keyword>
<dbReference type="InterPro" id="IPR009003">
    <property type="entry name" value="Peptidase_S1_PA"/>
</dbReference>
<keyword evidence="4" id="KW-0378">Hydrolase</keyword>
<dbReference type="PRINTS" id="PR00861">
    <property type="entry name" value="ALYTICPTASE"/>
</dbReference>
<name>A0A563EFK7_9PSEU</name>
<dbReference type="Proteomes" id="UP000316639">
    <property type="component" value="Unassembled WGS sequence"/>
</dbReference>
<keyword evidence="6" id="KW-0865">Zymogen</keyword>
<dbReference type="SUPFAM" id="SSF50494">
    <property type="entry name" value="Trypsin-like serine proteases"/>
    <property type="match status" value="1"/>
</dbReference>
<dbReference type="Pfam" id="PF02983">
    <property type="entry name" value="Pro_Al_protease"/>
    <property type="match status" value="1"/>
</dbReference>
<gene>
    <name evidence="12" type="ORF">FKR81_40700</name>
</gene>
<sequence>MKRMGVAVVAVLAAGAYATATPAAVAEPSADLLAAVQRDLGLNPQQAAERFRQESKAAVLQHVVKGLAGEQFAGAWFDAASGKLVVGVTDAAKAAALRNLGTEPKVVAHTAQELDAAKAELDGAGKAPASVTSWFVDEAANIVTVNVKRGQADTAKSFVDGAGPLVRVVETDDAPKLFKDIRGGDAYYINNAGRCSIGFAVEGGFVSAGHCGSPGDSVAGVDRTPLGEFEESSFPGNDYSWVRSNSSWTPTAKVNHYGGADVIVSGSTEAAVGASICRSGSTTGWHCGTVGAKNQTVNYQEGSVSGLTRTNVCAEPGDSGGSWVSGTQAQGVTSGGSGNCTSGGTTFFQPVNEILSTYNLTLITG</sequence>
<feature type="active site" description="Charge relay system" evidence="8">
    <location>
        <position position="238"/>
    </location>
</feature>
<comment type="caution">
    <text evidence="12">The sequence shown here is derived from an EMBL/GenBank/DDBJ whole genome shotgun (WGS) entry which is preliminary data.</text>
</comment>